<dbReference type="AlphaFoldDB" id="A0A645EMF1"/>
<dbReference type="Pfam" id="PF03331">
    <property type="entry name" value="LpxC"/>
    <property type="match status" value="1"/>
</dbReference>
<dbReference type="PANTHER" id="PTHR33694">
    <property type="entry name" value="UDP-3-O-ACYL-N-ACETYLGLUCOSAMINE DEACETYLASE 1, MITOCHONDRIAL-RELATED"/>
    <property type="match status" value="1"/>
</dbReference>
<dbReference type="EMBL" id="VSSQ01049121">
    <property type="protein sequence ID" value="MPN03191.1"/>
    <property type="molecule type" value="Genomic_DNA"/>
</dbReference>
<dbReference type="GO" id="GO:0103117">
    <property type="term" value="F:UDP-3-O-acyl-N-acetylglucosamine deacetylase activity"/>
    <property type="evidence" value="ECO:0007669"/>
    <property type="project" value="UniProtKB-EC"/>
</dbReference>
<dbReference type="InterPro" id="IPR004463">
    <property type="entry name" value="UDP-acyl_GlcNac_deAcase"/>
</dbReference>
<accession>A0A645EMF1</accession>
<proteinExistence type="predicted"/>
<dbReference type="EC" id="3.5.1.108" evidence="1"/>
<dbReference type="InterPro" id="IPR011334">
    <property type="entry name" value="UDP-acyl_GlcNac_deAcase_C"/>
</dbReference>
<gene>
    <name evidence="1" type="primary">lpxC_11</name>
    <name evidence="1" type="ORF">SDC9_150417</name>
</gene>
<dbReference type="Gene3D" id="3.30.1700.10">
    <property type="entry name" value="lpxc deacetylase, domain 2"/>
    <property type="match status" value="1"/>
</dbReference>
<organism evidence="1">
    <name type="scientific">bioreactor metagenome</name>
    <dbReference type="NCBI Taxonomy" id="1076179"/>
    <lineage>
        <taxon>unclassified sequences</taxon>
        <taxon>metagenomes</taxon>
        <taxon>ecological metagenomes</taxon>
    </lineage>
</organism>
<comment type="caution">
    <text evidence="1">The sequence shown here is derived from an EMBL/GenBank/DDBJ whole genome shotgun (WGS) entry which is preliminary data.</text>
</comment>
<keyword evidence="1" id="KW-0378">Hydrolase</keyword>
<dbReference type="GO" id="GO:0009245">
    <property type="term" value="P:lipid A biosynthetic process"/>
    <property type="evidence" value="ECO:0007669"/>
    <property type="project" value="InterPro"/>
</dbReference>
<reference evidence="1" key="1">
    <citation type="submission" date="2019-08" db="EMBL/GenBank/DDBJ databases">
        <authorList>
            <person name="Kucharzyk K."/>
            <person name="Murdoch R.W."/>
            <person name="Higgins S."/>
            <person name="Loffler F."/>
        </authorList>
    </citation>
    <scope>NUCLEOTIDE SEQUENCE</scope>
</reference>
<sequence>MHQGDRYICVLPYDGYRISFTSINPHPLLGTQYYDIELTEEKFLKEIATARTVAFMHEVEQMKKMGLGLGGNTDNVVVFDNTGILSETRFDNELIRHKILDVIGDLYLLGHIKAHIVAVKTGHAFNAELARQIENYRSKGDK</sequence>
<name>A0A645EMF1_9ZZZZ</name>
<evidence type="ECO:0000313" key="1">
    <source>
        <dbReference type="EMBL" id="MPN03191.1"/>
    </source>
</evidence>
<dbReference type="PANTHER" id="PTHR33694:SF1">
    <property type="entry name" value="UDP-3-O-ACYL-N-ACETYLGLUCOSAMINE DEACETYLASE 1, MITOCHONDRIAL-RELATED"/>
    <property type="match status" value="1"/>
</dbReference>
<dbReference type="InterPro" id="IPR020568">
    <property type="entry name" value="Ribosomal_Su5_D2-typ_SF"/>
</dbReference>
<dbReference type="GO" id="GO:0016020">
    <property type="term" value="C:membrane"/>
    <property type="evidence" value="ECO:0007669"/>
    <property type="project" value="GOC"/>
</dbReference>
<dbReference type="SUPFAM" id="SSF54211">
    <property type="entry name" value="Ribosomal protein S5 domain 2-like"/>
    <property type="match status" value="1"/>
</dbReference>
<protein>
    <submittedName>
        <fullName evidence="1">UDP-3-O-acyl-N-acetylglucosamine deacetylase</fullName>
        <ecNumber evidence="1">3.5.1.108</ecNumber>
    </submittedName>
</protein>